<evidence type="ECO:0000313" key="4">
    <source>
        <dbReference type="Proteomes" id="UP000236286"/>
    </source>
</evidence>
<evidence type="ECO:0000313" key="3">
    <source>
        <dbReference type="EMBL" id="PNG24392.1"/>
    </source>
</evidence>
<dbReference type="OrthoDB" id="512581at2"/>
<reference evidence="3 4" key="1">
    <citation type="submission" date="2017-10" db="EMBL/GenBank/DDBJ databases">
        <title>Genome announcement of Methylocella silvestris TVC from permafrost.</title>
        <authorList>
            <person name="Wang J."/>
            <person name="Geng K."/>
            <person name="Ul-Haque F."/>
            <person name="Crombie A.T."/>
            <person name="Street L.E."/>
            <person name="Wookey P.A."/>
            <person name="Murrell J.C."/>
            <person name="Pratscher J."/>
        </authorList>
    </citation>
    <scope>NUCLEOTIDE SEQUENCE [LARGE SCALE GENOMIC DNA]</scope>
    <source>
        <strain evidence="3 4">TVC</strain>
    </source>
</reference>
<feature type="chain" id="PRO_5014453665" evidence="2">
    <location>
        <begin position="23"/>
        <end position="150"/>
    </location>
</feature>
<evidence type="ECO:0000256" key="1">
    <source>
        <dbReference type="SAM" id="MobiDB-lite"/>
    </source>
</evidence>
<accession>A0A2J7TCA3</accession>
<feature type="region of interest" description="Disordered" evidence="1">
    <location>
        <begin position="122"/>
        <end position="150"/>
    </location>
</feature>
<protein>
    <submittedName>
        <fullName evidence="3">Uncharacterized protein</fullName>
    </submittedName>
</protein>
<dbReference type="EMBL" id="PDZR01000034">
    <property type="protein sequence ID" value="PNG24392.1"/>
    <property type="molecule type" value="Genomic_DNA"/>
</dbReference>
<sequence>MKRLTQSLATAGLMLSATQAFAHHSTANYDYTQNVELIGTVKELQWTNPHSFLQVLVPDGKGGAVEWSVETGSPSLDVRLGWSRDMFKPGDTVKVILAPMRSGGPNGTLKSVTLPDGKVLYGPGNQGTLPEGLALPTLEKASPDAAGEKK</sequence>
<feature type="signal peptide" evidence="2">
    <location>
        <begin position="1"/>
        <end position="22"/>
    </location>
</feature>
<dbReference type="Proteomes" id="UP000236286">
    <property type="component" value="Unassembled WGS sequence"/>
</dbReference>
<dbReference type="AlphaFoldDB" id="A0A2J7TCA3"/>
<evidence type="ECO:0000256" key="2">
    <source>
        <dbReference type="SAM" id="SignalP"/>
    </source>
</evidence>
<organism evidence="3 4">
    <name type="scientific">Methylocella silvestris</name>
    <dbReference type="NCBI Taxonomy" id="199596"/>
    <lineage>
        <taxon>Bacteria</taxon>
        <taxon>Pseudomonadati</taxon>
        <taxon>Pseudomonadota</taxon>
        <taxon>Alphaproteobacteria</taxon>
        <taxon>Hyphomicrobiales</taxon>
        <taxon>Beijerinckiaceae</taxon>
        <taxon>Methylocella</taxon>
    </lineage>
</organism>
<name>A0A2J7TCA3_METSI</name>
<proteinExistence type="predicted"/>
<keyword evidence="2" id="KW-0732">Signal</keyword>
<dbReference type="InterPro" id="IPR046150">
    <property type="entry name" value="DUF6152"/>
</dbReference>
<dbReference type="Pfam" id="PF19649">
    <property type="entry name" value="DUF6152"/>
    <property type="match status" value="1"/>
</dbReference>
<comment type="caution">
    <text evidence="3">The sequence shown here is derived from an EMBL/GenBank/DDBJ whole genome shotgun (WGS) entry which is preliminary data.</text>
</comment>
<gene>
    <name evidence="3" type="ORF">CR492_19085</name>
</gene>